<evidence type="ECO:0008006" key="4">
    <source>
        <dbReference type="Google" id="ProtNLM"/>
    </source>
</evidence>
<feature type="transmembrane region" description="Helical" evidence="1">
    <location>
        <begin position="37"/>
        <end position="59"/>
    </location>
</feature>
<reference evidence="2 3" key="1">
    <citation type="submission" date="2024-04" db="EMBL/GenBank/DDBJ databases">
        <authorList>
            <person name="Waldvogel A.-M."/>
            <person name="Schoenle A."/>
        </authorList>
    </citation>
    <scope>NUCLEOTIDE SEQUENCE [LARGE SCALE GENOMIC DNA]</scope>
</reference>
<organism evidence="2 3">
    <name type="scientific">Knipowitschia caucasica</name>
    <name type="common">Caucasian dwarf goby</name>
    <name type="synonym">Pomatoschistus caucasicus</name>
    <dbReference type="NCBI Taxonomy" id="637954"/>
    <lineage>
        <taxon>Eukaryota</taxon>
        <taxon>Metazoa</taxon>
        <taxon>Chordata</taxon>
        <taxon>Craniata</taxon>
        <taxon>Vertebrata</taxon>
        <taxon>Euteleostomi</taxon>
        <taxon>Actinopterygii</taxon>
        <taxon>Neopterygii</taxon>
        <taxon>Teleostei</taxon>
        <taxon>Neoteleostei</taxon>
        <taxon>Acanthomorphata</taxon>
        <taxon>Gobiaria</taxon>
        <taxon>Gobiiformes</taxon>
        <taxon>Gobioidei</taxon>
        <taxon>Gobiidae</taxon>
        <taxon>Gobiinae</taxon>
        <taxon>Knipowitschia</taxon>
    </lineage>
</organism>
<protein>
    <recommendedName>
        <fullName evidence="4">NADH dehydrogenase subunit 6</fullName>
    </recommendedName>
</protein>
<keyword evidence="1" id="KW-1133">Transmembrane helix</keyword>
<evidence type="ECO:0000256" key="1">
    <source>
        <dbReference type="SAM" id="Phobius"/>
    </source>
</evidence>
<evidence type="ECO:0000313" key="3">
    <source>
        <dbReference type="Proteomes" id="UP001497482"/>
    </source>
</evidence>
<dbReference type="AlphaFoldDB" id="A0AAV2M4A4"/>
<gene>
    <name evidence="2" type="ORF">KC01_LOCUS35079</name>
</gene>
<dbReference type="EMBL" id="OZ035828">
    <property type="protein sequence ID" value="CAL1608095.1"/>
    <property type="molecule type" value="Genomic_DNA"/>
</dbReference>
<evidence type="ECO:0000313" key="2">
    <source>
        <dbReference type="EMBL" id="CAL1608095.1"/>
    </source>
</evidence>
<name>A0AAV2M4A4_KNICA</name>
<keyword evidence="3" id="KW-1185">Reference proteome</keyword>
<dbReference type="Proteomes" id="UP001497482">
    <property type="component" value="Chromosome 6"/>
</dbReference>
<keyword evidence="1" id="KW-0812">Transmembrane</keyword>
<accession>A0AAV2M4A4</accession>
<proteinExistence type="predicted"/>
<sequence length="69" mass="7102">MWGGFCLVVGVDGEVGGGSFVWGVGRVVYGELRVDCVFGGLSFFGGVVVFLGWGVLWVCGGGRMVVVGV</sequence>
<keyword evidence="1" id="KW-0472">Membrane</keyword>